<name>A0A6A6LBP9_HEVBR</name>
<keyword evidence="3" id="KW-1185">Reference proteome</keyword>
<comment type="caution">
    <text evidence="2">The sequence shown here is derived from an EMBL/GenBank/DDBJ whole genome shotgun (WGS) entry which is preliminary data.</text>
</comment>
<protein>
    <submittedName>
        <fullName evidence="2">Uncharacterized protein</fullName>
    </submittedName>
</protein>
<accession>A0A6A6LBP9</accession>
<organism evidence="2 3">
    <name type="scientific">Hevea brasiliensis</name>
    <name type="common">Para rubber tree</name>
    <name type="synonym">Siphonia brasiliensis</name>
    <dbReference type="NCBI Taxonomy" id="3981"/>
    <lineage>
        <taxon>Eukaryota</taxon>
        <taxon>Viridiplantae</taxon>
        <taxon>Streptophyta</taxon>
        <taxon>Embryophyta</taxon>
        <taxon>Tracheophyta</taxon>
        <taxon>Spermatophyta</taxon>
        <taxon>Magnoliopsida</taxon>
        <taxon>eudicotyledons</taxon>
        <taxon>Gunneridae</taxon>
        <taxon>Pentapetalae</taxon>
        <taxon>rosids</taxon>
        <taxon>fabids</taxon>
        <taxon>Malpighiales</taxon>
        <taxon>Euphorbiaceae</taxon>
        <taxon>Crotonoideae</taxon>
        <taxon>Micrandreae</taxon>
        <taxon>Hevea</taxon>
    </lineage>
</organism>
<gene>
    <name evidence="2" type="ORF">GH714_002469</name>
</gene>
<reference evidence="2 3" key="1">
    <citation type="journal article" date="2020" name="Mol. Plant">
        <title>The Chromosome-Based Rubber Tree Genome Provides New Insights into Spurge Genome Evolution and Rubber Biosynthesis.</title>
        <authorList>
            <person name="Liu J."/>
            <person name="Shi C."/>
            <person name="Shi C.C."/>
            <person name="Li W."/>
            <person name="Zhang Q.J."/>
            <person name="Zhang Y."/>
            <person name="Li K."/>
            <person name="Lu H.F."/>
            <person name="Shi C."/>
            <person name="Zhu S.T."/>
            <person name="Xiao Z.Y."/>
            <person name="Nan H."/>
            <person name="Yue Y."/>
            <person name="Zhu X.G."/>
            <person name="Wu Y."/>
            <person name="Hong X.N."/>
            <person name="Fan G.Y."/>
            <person name="Tong Y."/>
            <person name="Zhang D."/>
            <person name="Mao C.L."/>
            <person name="Liu Y.L."/>
            <person name="Hao S.J."/>
            <person name="Liu W.Q."/>
            <person name="Lv M.Q."/>
            <person name="Zhang H.B."/>
            <person name="Liu Y."/>
            <person name="Hu-Tang G.R."/>
            <person name="Wang J.P."/>
            <person name="Wang J.H."/>
            <person name="Sun Y.H."/>
            <person name="Ni S.B."/>
            <person name="Chen W.B."/>
            <person name="Zhang X.C."/>
            <person name="Jiao Y.N."/>
            <person name="Eichler E.E."/>
            <person name="Li G.H."/>
            <person name="Liu X."/>
            <person name="Gao L.Z."/>
        </authorList>
    </citation>
    <scope>NUCLEOTIDE SEQUENCE [LARGE SCALE GENOMIC DNA]</scope>
    <source>
        <strain evidence="3">cv. GT1</strain>
        <tissue evidence="2">Leaf</tissue>
    </source>
</reference>
<sequence length="215" mass="24080">MNKMPPFEEIASASLNDLSISDSENSVTSSGHEAETMRNSSPAYSALLPSAPFLPDDASSHQPLDYGLGIPGLMDGYPPVRRMTSSEWLRQYRENHNLERTTNHARPVHSYVAVNTGNFYGHDTSRSGLFDQFGAPLAAINPLIYEERPPLHSGFPSVYGTVDYRREKLYPGYQRPRPYGCGAVNEPEPLLQYLKEKEWLLQQDPTLRGPTYMGS</sequence>
<proteinExistence type="predicted"/>
<feature type="compositionally biased region" description="Polar residues" evidence="1">
    <location>
        <begin position="14"/>
        <end position="31"/>
    </location>
</feature>
<feature type="region of interest" description="Disordered" evidence="1">
    <location>
        <begin position="14"/>
        <end position="39"/>
    </location>
</feature>
<evidence type="ECO:0000313" key="3">
    <source>
        <dbReference type="Proteomes" id="UP000467840"/>
    </source>
</evidence>
<dbReference type="AlphaFoldDB" id="A0A6A6LBP9"/>
<evidence type="ECO:0000256" key="1">
    <source>
        <dbReference type="SAM" id="MobiDB-lite"/>
    </source>
</evidence>
<evidence type="ECO:0000313" key="2">
    <source>
        <dbReference type="EMBL" id="KAF2297728.1"/>
    </source>
</evidence>
<dbReference type="EMBL" id="JAAGAX010000011">
    <property type="protein sequence ID" value="KAF2297728.1"/>
    <property type="molecule type" value="Genomic_DNA"/>
</dbReference>
<dbReference type="Proteomes" id="UP000467840">
    <property type="component" value="Chromosome 1"/>
</dbReference>